<dbReference type="GO" id="GO:0032958">
    <property type="term" value="P:inositol phosphate biosynthetic process"/>
    <property type="evidence" value="ECO:0000318"/>
    <property type="project" value="GO_Central"/>
</dbReference>
<feature type="region of interest" description="Disordered" evidence="5">
    <location>
        <begin position="133"/>
        <end position="165"/>
    </location>
</feature>
<dbReference type="PANTHER" id="PTHR12400:SF26">
    <property type="entry name" value="KINASE"/>
    <property type="match status" value="1"/>
</dbReference>
<sequence length="593" mass="66486">MMKTETPHGKVSLIASRVLRSIIDTVDVEHHPHHHQNLFQERIPDKSNGFNDVETEHIDLVLPRFSASNTELNFIDQGSPDQITEQDSGNASASEPPSQQRSRSSTLSFFQRKRPDIPAIVLVDPMGAVNSRERRTSSIGCWSTKSAPEDADEQYGAAQHDKPPKLRLDVNGMQHRCGHELATPTSDNECCNHPPLATSSNDRLLQIIRCFPFPTPRPSPSSSPRLKRKTNGSIESKNGARKGCGEAKERRSRSVDEKQACSATCDNRGYKHVMGQLVQVSVETMAITAMPKETIDIWLKERLKKWIQLSGHEGSIVPASLNSLYKKQSGPCSEGTAYRAIQDDPALCGFAPKFYQQIEKNDEIFIEIEDLLSRFAEPAQTGIMDIKIGTRTFLESEVSNTKMRKDLYDKMVAIDPSEATEEEKARGEITKLRYMQFRERESSSAALGFRIEAAKMPGGELQKNFKKVKTEEDVAAVFSKFFGSERERVARALTQRLIALRDAIERSIFFSDHEVVGSSLLVLFDKEQCGVWMIDFAKAVKYGPSKVSCCRKITHRDTWVPGNGEDGYLTGIDHLVNVLQSLNEDDHATTRCR</sequence>
<feature type="region of interest" description="Disordered" evidence="5">
    <location>
        <begin position="213"/>
        <end position="258"/>
    </location>
</feature>
<evidence type="ECO:0000256" key="5">
    <source>
        <dbReference type="SAM" id="MobiDB-lite"/>
    </source>
</evidence>
<dbReference type="EnsemblMetazoa" id="PPA01428.1">
    <property type="protein sequence ID" value="PPA01428.1"/>
    <property type="gene ID" value="WBGene00090982"/>
</dbReference>
<dbReference type="OrthoDB" id="338650at2759"/>
<dbReference type="GO" id="GO:0005737">
    <property type="term" value="C:cytoplasm"/>
    <property type="evidence" value="ECO:0000318"/>
    <property type="project" value="GO_Central"/>
</dbReference>
<accession>A0A2A6BTB9</accession>
<accession>A0A8R1U2F1</accession>
<dbReference type="Gene3D" id="3.30.470.160">
    <property type="entry name" value="Inositol polyphosphate kinase"/>
    <property type="match status" value="1"/>
</dbReference>
<dbReference type="GO" id="GO:0046854">
    <property type="term" value="P:phosphatidylinositol phosphate biosynthetic process"/>
    <property type="evidence" value="ECO:0000318"/>
    <property type="project" value="GO_Central"/>
</dbReference>
<feature type="compositionally biased region" description="Polar residues" evidence="5">
    <location>
        <begin position="79"/>
        <end position="90"/>
    </location>
</feature>
<dbReference type="Pfam" id="PF03770">
    <property type="entry name" value="IPK"/>
    <property type="match status" value="1"/>
</dbReference>
<dbReference type="PANTHER" id="PTHR12400">
    <property type="entry name" value="INOSITOL POLYPHOSPHATE KINASE"/>
    <property type="match status" value="1"/>
</dbReference>
<evidence type="ECO:0000256" key="2">
    <source>
        <dbReference type="ARBA" id="ARBA00022679"/>
    </source>
</evidence>
<proteinExistence type="inferred from homology"/>
<dbReference type="InterPro" id="IPR038286">
    <property type="entry name" value="IPK_sf"/>
</dbReference>
<dbReference type="InterPro" id="IPR005522">
    <property type="entry name" value="IPK"/>
</dbReference>
<dbReference type="Proteomes" id="UP000005239">
    <property type="component" value="Unassembled WGS sequence"/>
</dbReference>
<keyword evidence="3 4" id="KW-0418">Kinase</keyword>
<dbReference type="AlphaFoldDB" id="A0A2A6BTB9"/>
<organism evidence="6 7">
    <name type="scientific">Pristionchus pacificus</name>
    <name type="common">Parasitic nematode worm</name>
    <dbReference type="NCBI Taxonomy" id="54126"/>
    <lineage>
        <taxon>Eukaryota</taxon>
        <taxon>Metazoa</taxon>
        <taxon>Ecdysozoa</taxon>
        <taxon>Nematoda</taxon>
        <taxon>Chromadorea</taxon>
        <taxon>Rhabditida</taxon>
        <taxon>Rhabditina</taxon>
        <taxon>Diplogasteromorpha</taxon>
        <taxon>Diplogasteroidea</taxon>
        <taxon>Neodiplogasteridae</taxon>
        <taxon>Pristionchus</taxon>
    </lineage>
</organism>
<evidence type="ECO:0000256" key="3">
    <source>
        <dbReference type="ARBA" id="ARBA00022777"/>
    </source>
</evidence>
<keyword evidence="7" id="KW-1185">Reference proteome</keyword>
<keyword evidence="2 4" id="KW-0808">Transferase</keyword>
<evidence type="ECO:0000256" key="4">
    <source>
        <dbReference type="RuleBase" id="RU363090"/>
    </source>
</evidence>
<reference evidence="6" key="2">
    <citation type="submission" date="2022-06" db="UniProtKB">
        <authorList>
            <consortium name="EnsemblMetazoa"/>
        </authorList>
    </citation>
    <scope>IDENTIFICATION</scope>
    <source>
        <strain evidence="6">PS312</strain>
    </source>
</reference>
<dbReference type="GO" id="GO:0000828">
    <property type="term" value="F:inositol hexakisphosphate kinase activity"/>
    <property type="evidence" value="ECO:0000318"/>
    <property type="project" value="GO_Central"/>
</dbReference>
<evidence type="ECO:0000313" key="6">
    <source>
        <dbReference type="EnsemblMetazoa" id="PPA01428.1"/>
    </source>
</evidence>
<dbReference type="GO" id="GO:0005634">
    <property type="term" value="C:nucleus"/>
    <property type="evidence" value="ECO:0000318"/>
    <property type="project" value="GO_Central"/>
</dbReference>
<gene>
    <name evidence="6" type="primary">WBGene00090982</name>
</gene>
<protein>
    <recommendedName>
        <fullName evidence="4">Kinase</fullName>
        <ecNumber evidence="4">2.7.-.-</ecNumber>
    </recommendedName>
</protein>
<dbReference type="SUPFAM" id="SSF56104">
    <property type="entry name" value="SAICAR synthase-like"/>
    <property type="match status" value="1"/>
</dbReference>
<feature type="compositionally biased region" description="Polar residues" evidence="5">
    <location>
        <begin position="137"/>
        <end position="146"/>
    </location>
</feature>
<name>A0A2A6BTB9_PRIPA</name>
<feature type="region of interest" description="Disordered" evidence="5">
    <location>
        <begin position="75"/>
        <end position="108"/>
    </location>
</feature>
<comment type="similarity">
    <text evidence="1 4">Belongs to the inositol phosphokinase (IPK) family.</text>
</comment>
<feature type="compositionally biased region" description="Basic and acidic residues" evidence="5">
    <location>
        <begin position="243"/>
        <end position="258"/>
    </location>
</feature>
<reference evidence="7" key="1">
    <citation type="journal article" date="2008" name="Nat. Genet.">
        <title>The Pristionchus pacificus genome provides a unique perspective on nematode lifestyle and parasitism.</title>
        <authorList>
            <person name="Dieterich C."/>
            <person name="Clifton S.W."/>
            <person name="Schuster L.N."/>
            <person name="Chinwalla A."/>
            <person name="Delehaunty K."/>
            <person name="Dinkelacker I."/>
            <person name="Fulton L."/>
            <person name="Fulton R."/>
            <person name="Godfrey J."/>
            <person name="Minx P."/>
            <person name="Mitreva M."/>
            <person name="Roeseler W."/>
            <person name="Tian H."/>
            <person name="Witte H."/>
            <person name="Yang S.P."/>
            <person name="Wilson R.K."/>
            <person name="Sommer R.J."/>
        </authorList>
    </citation>
    <scope>NUCLEOTIDE SEQUENCE [LARGE SCALE GENOMIC DNA]</scope>
    <source>
        <strain evidence="7">PS312</strain>
    </source>
</reference>
<evidence type="ECO:0000256" key="1">
    <source>
        <dbReference type="ARBA" id="ARBA00007374"/>
    </source>
</evidence>
<feature type="compositionally biased region" description="Low complexity" evidence="5">
    <location>
        <begin position="91"/>
        <end position="105"/>
    </location>
</feature>
<evidence type="ECO:0000313" key="7">
    <source>
        <dbReference type="Proteomes" id="UP000005239"/>
    </source>
</evidence>
<dbReference type="EC" id="2.7.-.-" evidence="4"/>